<accession>A0AAJ0MK77</accession>
<evidence type="ECO:0000313" key="2">
    <source>
        <dbReference type="Proteomes" id="UP001275084"/>
    </source>
</evidence>
<reference evidence="1" key="1">
    <citation type="journal article" date="2023" name="Mol. Phylogenet. Evol.">
        <title>Genome-scale phylogeny and comparative genomics of the fungal order Sordariales.</title>
        <authorList>
            <person name="Hensen N."/>
            <person name="Bonometti L."/>
            <person name="Westerberg I."/>
            <person name="Brannstrom I.O."/>
            <person name="Guillou S."/>
            <person name="Cros-Aarteil S."/>
            <person name="Calhoun S."/>
            <person name="Haridas S."/>
            <person name="Kuo A."/>
            <person name="Mondo S."/>
            <person name="Pangilinan J."/>
            <person name="Riley R."/>
            <person name="LaButti K."/>
            <person name="Andreopoulos B."/>
            <person name="Lipzen A."/>
            <person name="Chen C."/>
            <person name="Yan M."/>
            <person name="Daum C."/>
            <person name="Ng V."/>
            <person name="Clum A."/>
            <person name="Steindorff A."/>
            <person name="Ohm R.A."/>
            <person name="Martin F."/>
            <person name="Silar P."/>
            <person name="Natvig D.O."/>
            <person name="Lalanne C."/>
            <person name="Gautier V."/>
            <person name="Ament-Velasquez S.L."/>
            <person name="Kruys A."/>
            <person name="Hutchinson M.I."/>
            <person name="Powell A.J."/>
            <person name="Barry K."/>
            <person name="Miller A.N."/>
            <person name="Grigoriev I.V."/>
            <person name="Debuchy R."/>
            <person name="Gladieux P."/>
            <person name="Hiltunen Thoren M."/>
            <person name="Johannesson H."/>
        </authorList>
    </citation>
    <scope>NUCLEOTIDE SEQUENCE</scope>
    <source>
        <strain evidence="1">CBS 955.72</strain>
    </source>
</reference>
<dbReference type="EMBL" id="JAUIQD010000001">
    <property type="protein sequence ID" value="KAK3363525.1"/>
    <property type="molecule type" value="Genomic_DNA"/>
</dbReference>
<proteinExistence type="predicted"/>
<evidence type="ECO:0000313" key="1">
    <source>
        <dbReference type="EMBL" id="KAK3363525.1"/>
    </source>
</evidence>
<sequence>MVMSSVAWSFLGVGVSMHVDASAGHPGRYSLHPSSRSHAPMPDQHQIRELLQAAVLSIKPTGAKVRLPRVAMSAAPSGFLDRIRRLTMASTATNRSGRRIASLDWIEGVESEPEGPLSLPPHARVLDPSRTHFPQSCTTRATRLGGLDCGRALVQSSANLRRREPGAGCCPSPPAARLMMPGRASIACDEVGRRHLDLGLGTM</sequence>
<keyword evidence="2" id="KW-1185">Reference proteome</keyword>
<name>A0AAJ0MK77_9PEZI</name>
<reference evidence="1" key="2">
    <citation type="submission" date="2023-06" db="EMBL/GenBank/DDBJ databases">
        <authorList>
            <consortium name="Lawrence Berkeley National Laboratory"/>
            <person name="Haridas S."/>
            <person name="Hensen N."/>
            <person name="Bonometti L."/>
            <person name="Westerberg I."/>
            <person name="Brannstrom I.O."/>
            <person name="Guillou S."/>
            <person name="Cros-Aarteil S."/>
            <person name="Calhoun S."/>
            <person name="Kuo A."/>
            <person name="Mondo S."/>
            <person name="Pangilinan J."/>
            <person name="Riley R."/>
            <person name="Labutti K."/>
            <person name="Andreopoulos B."/>
            <person name="Lipzen A."/>
            <person name="Chen C."/>
            <person name="Yanf M."/>
            <person name="Daum C."/>
            <person name="Ng V."/>
            <person name="Clum A."/>
            <person name="Steindorff A."/>
            <person name="Ohm R."/>
            <person name="Martin F."/>
            <person name="Silar P."/>
            <person name="Natvig D."/>
            <person name="Lalanne C."/>
            <person name="Gautier V."/>
            <person name="Ament-Velasquez S.L."/>
            <person name="Kruys A."/>
            <person name="Hutchinson M.I."/>
            <person name="Powell A.J."/>
            <person name="Barry K."/>
            <person name="Miller A.N."/>
            <person name="Grigoriev I.V."/>
            <person name="Debuchy R."/>
            <person name="Gladieux P."/>
            <person name="Thoren M.H."/>
            <person name="Johannesson H."/>
        </authorList>
    </citation>
    <scope>NUCLEOTIDE SEQUENCE</scope>
    <source>
        <strain evidence="1">CBS 955.72</strain>
    </source>
</reference>
<dbReference type="AlphaFoldDB" id="A0AAJ0MK77"/>
<comment type="caution">
    <text evidence="1">The sequence shown here is derived from an EMBL/GenBank/DDBJ whole genome shotgun (WGS) entry which is preliminary data.</text>
</comment>
<dbReference type="Proteomes" id="UP001275084">
    <property type="component" value="Unassembled WGS sequence"/>
</dbReference>
<gene>
    <name evidence="1" type="ORF">B0T25DRAFT_46392</name>
</gene>
<protein>
    <submittedName>
        <fullName evidence="1">Uncharacterized protein</fullName>
    </submittedName>
</protein>
<organism evidence="1 2">
    <name type="scientific">Lasiosphaeria hispida</name>
    <dbReference type="NCBI Taxonomy" id="260671"/>
    <lineage>
        <taxon>Eukaryota</taxon>
        <taxon>Fungi</taxon>
        <taxon>Dikarya</taxon>
        <taxon>Ascomycota</taxon>
        <taxon>Pezizomycotina</taxon>
        <taxon>Sordariomycetes</taxon>
        <taxon>Sordariomycetidae</taxon>
        <taxon>Sordariales</taxon>
        <taxon>Lasiosphaeriaceae</taxon>
        <taxon>Lasiosphaeria</taxon>
    </lineage>
</organism>